<dbReference type="Proteomes" id="UP000662572">
    <property type="component" value="Unassembled WGS sequence"/>
</dbReference>
<sequence>MAGYGTDQGFTDWLAANGYTLAIDPNQLAVLRQKGSSYIDATYGARFVGHQAGGVAQERAWPRSCAHIRGIDITDDAIPFAVIEASYHAARYAFINPDGLVVTGTASGQVKRKKVDVIEIEYQTASSDKLAQSITPLITSVDGLLAPYLRGAYEDAAIAVV</sequence>
<dbReference type="RefSeq" id="WP_189484617.1">
    <property type="nucleotide sequence ID" value="NZ_BMZB01000001.1"/>
</dbReference>
<keyword evidence="3" id="KW-1185">Reference proteome</keyword>
<evidence type="ECO:0000313" key="3">
    <source>
        <dbReference type="Proteomes" id="UP000662572"/>
    </source>
</evidence>
<comment type="caution">
    <text evidence="2">The sequence shown here is derived from an EMBL/GenBank/DDBJ whole genome shotgun (WGS) entry which is preliminary data.</text>
</comment>
<dbReference type="EMBL" id="BMZB01000001">
    <property type="protein sequence ID" value="GGZ21760.1"/>
    <property type="molecule type" value="Genomic_DNA"/>
</dbReference>
<accession>A0A918UN51</accession>
<reference evidence="2" key="2">
    <citation type="submission" date="2020-09" db="EMBL/GenBank/DDBJ databases">
        <authorList>
            <person name="Sun Q."/>
            <person name="Kim S."/>
        </authorList>
    </citation>
    <scope>NUCLEOTIDE SEQUENCE</scope>
    <source>
        <strain evidence="2">KCTC 32296</strain>
    </source>
</reference>
<feature type="domain" description="Putative DnaT-like" evidence="1">
    <location>
        <begin position="8"/>
        <end position="153"/>
    </location>
</feature>
<protein>
    <recommendedName>
        <fullName evidence="1">Putative DnaT-like domain-containing protein</fullName>
    </recommendedName>
</protein>
<organism evidence="2 3">
    <name type="scientific">Asticcacaulis endophyticus</name>
    <dbReference type="NCBI Taxonomy" id="1395890"/>
    <lineage>
        <taxon>Bacteria</taxon>
        <taxon>Pseudomonadati</taxon>
        <taxon>Pseudomonadota</taxon>
        <taxon>Alphaproteobacteria</taxon>
        <taxon>Caulobacterales</taxon>
        <taxon>Caulobacteraceae</taxon>
        <taxon>Asticcacaulis</taxon>
    </lineage>
</organism>
<evidence type="ECO:0000313" key="2">
    <source>
        <dbReference type="EMBL" id="GGZ21760.1"/>
    </source>
</evidence>
<dbReference type="Pfam" id="PF20557">
    <property type="entry name" value="DnaT_2"/>
    <property type="match status" value="1"/>
</dbReference>
<gene>
    <name evidence="2" type="ORF">GCM10011273_03180</name>
</gene>
<proteinExistence type="predicted"/>
<dbReference type="AlphaFoldDB" id="A0A918UN51"/>
<reference evidence="2" key="1">
    <citation type="journal article" date="2014" name="Int. J. Syst. Evol. Microbiol.">
        <title>Complete genome sequence of Corynebacterium casei LMG S-19264T (=DSM 44701T), isolated from a smear-ripened cheese.</title>
        <authorList>
            <consortium name="US DOE Joint Genome Institute (JGI-PGF)"/>
            <person name="Walter F."/>
            <person name="Albersmeier A."/>
            <person name="Kalinowski J."/>
            <person name="Ruckert C."/>
        </authorList>
    </citation>
    <scope>NUCLEOTIDE SEQUENCE</scope>
    <source>
        <strain evidence="2">KCTC 32296</strain>
    </source>
</reference>
<dbReference type="InterPro" id="IPR046787">
    <property type="entry name" value="DnaT_2"/>
</dbReference>
<name>A0A918UN51_9CAUL</name>
<evidence type="ECO:0000259" key="1">
    <source>
        <dbReference type="Pfam" id="PF20557"/>
    </source>
</evidence>